<dbReference type="InterPro" id="IPR042302">
    <property type="entry name" value="E1_FCCH_sf"/>
</dbReference>
<keyword evidence="1" id="KW-0812">Transmembrane</keyword>
<feature type="domain" description="Ubiquitin-activating enzyme E1 FCCH" evidence="2">
    <location>
        <begin position="227"/>
        <end position="285"/>
    </location>
</feature>
<dbReference type="Pfam" id="PF16190">
    <property type="entry name" value="E1_FCCH"/>
    <property type="match status" value="1"/>
</dbReference>
<sequence length="519" mass="53665">MRSLLAFMRHLWVDRRGNVAMIYAIALVPMVVCACAALDFARAVMVRSAMAAALDGAGLAVGASPNLAPDAVQTLAQSYFNANYRVDSSYGVPQAVSISQSGQDVTLNVSITMPTVMMKLVGVSSIPVDATAVITRNSKNIEVALALDTTGSMSGTKIADLKTAASDLIDIVVQDQQSPTYTKVAIAPYTMGVNLGSYADQARGALAAGKAITGASRANPVVITAPGHAYANGDIIYIAGVAGMTQLNGNTYTVANKTTNSFELKNVDGRNYGSYAGGGTAYCTKLGCQYYFFANAAGGSTLLPASSCVSERTTNAYNDAAPSLTPLGYNYAASSNPCINATIMPLSSDKPALKATVEGLSAAGSTAGHIGVAWAWYLLSPAFSYLWPSSTQQPAAYGGDNLIKVAVLMTDGAFNTPYCNGVISRDAGSGSGNTSDHINCNAPNGSSASQAKQLCSAMKAKGIIVYTVGFQVGNDASALDVLNSCATDSAHAYFPSSGSDLKNAFRDIAQQITNLRVKS</sequence>
<dbReference type="AlphaFoldDB" id="A0A846MXM8"/>
<accession>A0A846MXM8</accession>
<dbReference type="PROSITE" id="PS51257">
    <property type="entry name" value="PROKAR_LIPOPROTEIN"/>
    <property type="match status" value="1"/>
</dbReference>
<organism evidence="3 4">
    <name type="scientific">Rhizomicrobium palustre</name>
    <dbReference type="NCBI Taxonomy" id="189966"/>
    <lineage>
        <taxon>Bacteria</taxon>
        <taxon>Pseudomonadati</taxon>
        <taxon>Pseudomonadota</taxon>
        <taxon>Alphaproteobacteria</taxon>
        <taxon>Micropepsales</taxon>
        <taxon>Micropepsaceae</taxon>
        <taxon>Rhizomicrobium</taxon>
    </lineage>
</organism>
<keyword evidence="1" id="KW-0472">Membrane</keyword>
<dbReference type="RefSeq" id="WP_167081871.1">
    <property type="nucleotide sequence ID" value="NZ_BAAADC010000001.1"/>
</dbReference>
<dbReference type="Gene3D" id="3.40.50.410">
    <property type="entry name" value="von Willebrand factor, type A domain"/>
    <property type="match status" value="2"/>
</dbReference>
<dbReference type="EMBL" id="JAASRM010000001">
    <property type="protein sequence ID" value="NIK87891.1"/>
    <property type="molecule type" value="Genomic_DNA"/>
</dbReference>
<gene>
    <name evidence="3" type="ORF">FHS83_001209</name>
</gene>
<reference evidence="3 4" key="1">
    <citation type="submission" date="2020-03" db="EMBL/GenBank/DDBJ databases">
        <title>Genomic Encyclopedia of Type Strains, Phase IV (KMG-IV): sequencing the most valuable type-strain genomes for metagenomic binning, comparative biology and taxonomic classification.</title>
        <authorList>
            <person name="Goeker M."/>
        </authorList>
    </citation>
    <scope>NUCLEOTIDE SEQUENCE [LARGE SCALE GENOMIC DNA]</scope>
    <source>
        <strain evidence="3 4">DSM 19867</strain>
    </source>
</reference>
<dbReference type="Proteomes" id="UP000570514">
    <property type="component" value="Unassembled WGS sequence"/>
</dbReference>
<comment type="caution">
    <text evidence="3">The sequence shown here is derived from an EMBL/GenBank/DDBJ whole genome shotgun (WGS) entry which is preliminary data.</text>
</comment>
<keyword evidence="1" id="KW-1133">Transmembrane helix</keyword>
<dbReference type="Gene3D" id="2.40.30.180">
    <property type="entry name" value="Ubiquitin-activating enzyme E1, FCCH domain"/>
    <property type="match status" value="1"/>
</dbReference>
<protein>
    <submittedName>
        <fullName evidence="3">Flp pilus assembly protein TadG</fullName>
    </submittedName>
</protein>
<evidence type="ECO:0000313" key="4">
    <source>
        <dbReference type="Proteomes" id="UP000570514"/>
    </source>
</evidence>
<feature type="transmembrane region" description="Helical" evidence="1">
    <location>
        <begin position="20"/>
        <end position="41"/>
    </location>
</feature>
<keyword evidence="4" id="KW-1185">Reference proteome</keyword>
<evidence type="ECO:0000259" key="2">
    <source>
        <dbReference type="Pfam" id="PF16190"/>
    </source>
</evidence>
<dbReference type="InterPro" id="IPR032418">
    <property type="entry name" value="E1_FCCH"/>
</dbReference>
<dbReference type="InterPro" id="IPR036465">
    <property type="entry name" value="vWFA_dom_sf"/>
</dbReference>
<evidence type="ECO:0000313" key="3">
    <source>
        <dbReference type="EMBL" id="NIK87891.1"/>
    </source>
</evidence>
<proteinExistence type="predicted"/>
<evidence type="ECO:0000256" key="1">
    <source>
        <dbReference type="SAM" id="Phobius"/>
    </source>
</evidence>
<dbReference type="SUPFAM" id="SSF53300">
    <property type="entry name" value="vWA-like"/>
    <property type="match status" value="1"/>
</dbReference>
<name>A0A846MXM8_9PROT</name>